<sequence length="67" mass="7603">MRVMCSCGYGDGAREDLHRLPVLARELVVRSDELIRRSHADLKRRILGDYARNAHSFTDVVYATGVN</sequence>
<dbReference type="AlphaFoldDB" id="Q9ANI1"/>
<dbReference type="EMBL" id="AH010242">
    <property type="protein sequence ID" value="AAG60789.1"/>
    <property type="molecule type" value="Genomic_DNA"/>
</dbReference>
<proteinExistence type="predicted"/>
<evidence type="ECO:0000313" key="1">
    <source>
        <dbReference type="EMBL" id="AAG60789.1"/>
    </source>
</evidence>
<protein>
    <submittedName>
        <fullName evidence="1">ID204</fullName>
    </submittedName>
</protein>
<gene>
    <name evidence="1" type="primary">id204</name>
</gene>
<accession>Q9ANI1</accession>
<organism evidence="1">
    <name type="scientific">Bradyrhizobium japonicum</name>
    <dbReference type="NCBI Taxonomy" id="375"/>
    <lineage>
        <taxon>Bacteria</taxon>
        <taxon>Pseudomonadati</taxon>
        <taxon>Pseudomonadota</taxon>
        <taxon>Alphaproteobacteria</taxon>
        <taxon>Hyphomicrobiales</taxon>
        <taxon>Nitrobacteraceae</taxon>
        <taxon>Bradyrhizobium</taxon>
    </lineage>
</organism>
<name>Q9ANI1_BRAJP</name>
<reference evidence="1" key="1">
    <citation type="journal article" date="2001" name="J. Bacteriol.">
        <title>Potential symbiosis-specific genes uncovered by sequencing a 410-kb DNA region of the Bradyrhizobium japonicum chromosome.</title>
        <authorList>
            <person name="Gottfert M."/>
            <person name="Rothlisberger S."/>
            <person name="Kundig C."/>
            <person name="Beck C."/>
            <person name="Marty R."/>
            <person name="Hennecke H."/>
        </authorList>
    </citation>
    <scope>NUCLEOTIDE SEQUENCE</scope>
    <source>
        <strain evidence="1">110spc4</strain>
    </source>
</reference>